<gene>
    <name evidence="1" type="ORF">T265_13861</name>
</gene>
<reference evidence="1 2" key="1">
    <citation type="submission" date="2013-11" db="EMBL/GenBank/DDBJ databases">
        <title>Opisthorchis viverrini - life in the bile duct.</title>
        <authorList>
            <person name="Young N.D."/>
            <person name="Nagarajan N."/>
            <person name="Lin S.J."/>
            <person name="Korhonen P.K."/>
            <person name="Jex A.R."/>
            <person name="Hall R.S."/>
            <person name="Safavi-Hemami H."/>
            <person name="Kaewkong W."/>
            <person name="Bertrand D."/>
            <person name="Gao S."/>
            <person name="Seet Q."/>
            <person name="Wongkham S."/>
            <person name="Teh B.T."/>
            <person name="Wongkham C."/>
            <person name="Intapan P.M."/>
            <person name="Maleewong W."/>
            <person name="Yang X."/>
            <person name="Hu M."/>
            <person name="Wang Z."/>
            <person name="Hofmann A."/>
            <person name="Sternberg P.W."/>
            <person name="Tan P."/>
            <person name="Wang J."/>
            <person name="Gasser R.B."/>
        </authorList>
    </citation>
    <scope>NUCLEOTIDE SEQUENCE [LARGE SCALE GENOMIC DNA]</scope>
</reference>
<evidence type="ECO:0000313" key="2">
    <source>
        <dbReference type="Proteomes" id="UP000054324"/>
    </source>
</evidence>
<name>A0A074ZUN7_OPIVI</name>
<dbReference type="Proteomes" id="UP000054324">
    <property type="component" value="Unassembled WGS sequence"/>
</dbReference>
<protein>
    <submittedName>
        <fullName evidence="1">Uncharacterized protein</fullName>
    </submittedName>
</protein>
<dbReference type="EMBL" id="KL596731">
    <property type="protein sequence ID" value="KER27095.1"/>
    <property type="molecule type" value="Genomic_DNA"/>
</dbReference>
<dbReference type="AlphaFoldDB" id="A0A074ZUN7"/>
<keyword evidence="2" id="KW-1185">Reference proteome</keyword>
<accession>A0A074ZUN7</accession>
<evidence type="ECO:0000313" key="1">
    <source>
        <dbReference type="EMBL" id="KER27095.1"/>
    </source>
</evidence>
<proteinExistence type="predicted"/>
<dbReference type="RefSeq" id="XP_009169168.1">
    <property type="nucleotide sequence ID" value="XM_009170904.1"/>
</dbReference>
<dbReference type="KEGG" id="ovi:T265_13861"/>
<sequence>MFWCAITLVRSLTANGREHNGINPSLSLYINIRLKITIIQPIRDGYFLTTLNVDRLLVQQISSGTPTTSLKCEHARLFRRENSDAFNVRWWSSGYTLASHMSGVQIPAKPLALLTSSNKSKARVQCFHLVWTHRSNYARTRALSFKREWCDHEQNFVSFLSHL</sequence>
<dbReference type="GeneID" id="20328028"/>
<dbReference type="CTD" id="20328028"/>
<organism evidence="1 2">
    <name type="scientific">Opisthorchis viverrini</name>
    <name type="common">Southeast Asian liver fluke</name>
    <dbReference type="NCBI Taxonomy" id="6198"/>
    <lineage>
        <taxon>Eukaryota</taxon>
        <taxon>Metazoa</taxon>
        <taxon>Spiralia</taxon>
        <taxon>Lophotrochozoa</taxon>
        <taxon>Platyhelminthes</taxon>
        <taxon>Trematoda</taxon>
        <taxon>Digenea</taxon>
        <taxon>Opisthorchiida</taxon>
        <taxon>Opisthorchiata</taxon>
        <taxon>Opisthorchiidae</taxon>
        <taxon>Opisthorchis</taxon>
    </lineage>
</organism>